<dbReference type="Gene3D" id="3.30.830.10">
    <property type="entry name" value="Metalloenzyme, LuxS/M16 peptidase-like"/>
    <property type="match status" value="2"/>
</dbReference>
<dbReference type="EMBL" id="JBBEUB010000002">
    <property type="protein sequence ID" value="MEJ2902702.1"/>
    <property type="molecule type" value="Genomic_DNA"/>
</dbReference>
<dbReference type="Proteomes" id="UP001378956">
    <property type="component" value="Unassembled WGS sequence"/>
</dbReference>
<dbReference type="RefSeq" id="WP_172663039.1">
    <property type="nucleotide sequence ID" value="NZ_CBFGNQ010000002.1"/>
</dbReference>
<evidence type="ECO:0000256" key="4">
    <source>
        <dbReference type="ARBA" id="ARBA00022833"/>
    </source>
</evidence>
<evidence type="ECO:0000313" key="9">
    <source>
        <dbReference type="EMBL" id="MEJ2902702.1"/>
    </source>
</evidence>
<feature type="signal peptide" evidence="6">
    <location>
        <begin position="1"/>
        <end position="25"/>
    </location>
</feature>
<keyword evidence="6" id="KW-0732">Signal</keyword>
<dbReference type="PROSITE" id="PS51257">
    <property type="entry name" value="PROKAR_LIPOPROTEIN"/>
    <property type="match status" value="1"/>
</dbReference>
<feature type="chain" id="PRO_5046512938" evidence="6">
    <location>
        <begin position="26"/>
        <end position="453"/>
    </location>
</feature>
<name>A0ABU8NMI3_9SPHI</name>
<organism evidence="9 10">
    <name type="scientific">Pedobacter panaciterrae</name>
    <dbReference type="NCBI Taxonomy" id="363849"/>
    <lineage>
        <taxon>Bacteria</taxon>
        <taxon>Pseudomonadati</taxon>
        <taxon>Bacteroidota</taxon>
        <taxon>Sphingobacteriia</taxon>
        <taxon>Sphingobacteriales</taxon>
        <taxon>Sphingobacteriaceae</taxon>
        <taxon>Pedobacter</taxon>
    </lineage>
</organism>
<evidence type="ECO:0000256" key="1">
    <source>
        <dbReference type="ARBA" id="ARBA00007261"/>
    </source>
</evidence>
<sequence>MRSKLLLAVVLVMSCISVFSQQKLAENMYFRKLPNGLEILVVVDNTVPLATIEMACRNGSFTESDDYNGLSHLYEHLFFKANKDYPNFESFNKRSNELEITSNANTREEVVNYYFTLPSANLKPGLKFMNSAIRYPIFIKEDMAMENEIVNAEFTRQESSPLYPLIDADKKHMWGENYSRKNVIGNHDVILSATPSKMDSIKNKYYWPNNSVLVIAGDVKVDEAFNSAEDIFGSWKASPFDPFKKWPIPEFKPLAKNDYYIIESTKMPVPYMLFSWHGPDTRNDIPGTYAADVFSFIVNQNGSKLKKALINSGLAQEASVNYYTQKYTGPISFMVSPNPAKIKECYEEVLKQIALWDEEDYLSEVQIERAKRLLSISQVERREVTSDYAHLLSFWWASASVDYYTHYEENLNKITRADLLNYVRKYIKGKPFCAGMIINKSSVDAVKPQEFFK</sequence>
<evidence type="ECO:0000259" key="7">
    <source>
        <dbReference type="Pfam" id="PF00675"/>
    </source>
</evidence>
<keyword evidence="5" id="KW-0482">Metalloprotease</keyword>
<dbReference type="InterPro" id="IPR011249">
    <property type="entry name" value="Metalloenz_LuxS/M16"/>
</dbReference>
<reference evidence="9 10" key="1">
    <citation type="submission" date="2024-03" db="EMBL/GenBank/DDBJ databases">
        <title>Sequence of Lycoming College Course Isolates.</title>
        <authorList>
            <person name="Plotts O."/>
            <person name="Newman J."/>
        </authorList>
    </citation>
    <scope>NUCLEOTIDE SEQUENCE [LARGE SCALE GENOMIC DNA]</scope>
    <source>
        <strain evidence="9 10">CJB-3</strain>
    </source>
</reference>
<accession>A0ABU8NMI3</accession>
<feature type="domain" description="Peptidase M16 C-terminal" evidence="8">
    <location>
        <begin position="195"/>
        <end position="374"/>
    </location>
</feature>
<dbReference type="PANTHER" id="PTHR43690">
    <property type="entry name" value="NARDILYSIN"/>
    <property type="match status" value="1"/>
</dbReference>
<comment type="caution">
    <text evidence="9">The sequence shown here is derived from an EMBL/GenBank/DDBJ whole genome shotgun (WGS) entry which is preliminary data.</text>
</comment>
<evidence type="ECO:0000259" key="8">
    <source>
        <dbReference type="Pfam" id="PF05193"/>
    </source>
</evidence>
<evidence type="ECO:0000256" key="6">
    <source>
        <dbReference type="SAM" id="SignalP"/>
    </source>
</evidence>
<dbReference type="InterPro" id="IPR007863">
    <property type="entry name" value="Peptidase_M16_C"/>
</dbReference>
<dbReference type="Pfam" id="PF00675">
    <property type="entry name" value="Peptidase_M16"/>
    <property type="match status" value="1"/>
</dbReference>
<evidence type="ECO:0000256" key="3">
    <source>
        <dbReference type="ARBA" id="ARBA00022801"/>
    </source>
</evidence>
<evidence type="ECO:0000256" key="2">
    <source>
        <dbReference type="ARBA" id="ARBA00022670"/>
    </source>
</evidence>
<keyword evidence="3" id="KW-0378">Hydrolase</keyword>
<keyword evidence="10" id="KW-1185">Reference proteome</keyword>
<gene>
    <name evidence="9" type="ORF">WAE58_09700</name>
</gene>
<evidence type="ECO:0000313" key="10">
    <source>
        <dbReference type="Proteomes" id="UP001378956"/>
    </source>
</evidence>
<dbReference type="Pfam" id="PF05193">
    <property type="entry name" value="Peptidase_M16_C"/>
    <property type="match status" value="1"/>
</dbReference>
<keyword evidence="2" id="KW-0645">Protease</keyword>
<comment type="similarity">
    <text evidence="1">Belongs to the peptidase M16 family.</text>
</comment>
<keyword evidence="4" id="KW-0862">Zinc</keyword>
<dbReference type="SUPFAM" id="SSF63411">
    <property type="entry name" value="LuxS/MPP-like metallohydrolase"/>
    <property type="match status" value="2"/>
</dbReference>
<protein>
    <submittedName>
        <fullName evidence="9">Pitrilysin family protein</fullName>
    </submittedName>
</protein>
<feature type="domain" description="Peptidase M16 N-terminal" evidence="7">
    <location>
        <begin position="45"/>
        <end position="161"/>
    </location>
</feature>
<dbReference type="InterPro" id="IPR011765">
    <property type="entry name" value="Pept_M16_N"/>
</dbReference>
<proteinExistence type="inferred from homology"/>
<dbReference type="InterPro" id="IPR050626">
    <property type="entry name" value="Peptidase_M16"/>
</dbReference>
<evidence type="ECO:0000256" key="5">
    <source>
        <dbReference type="ARBA" id="ARBA00023049"/>
    </source>
</evidence>
<dbReference type="PANTHER" id="PTHR43690:SF17">
    <property type="entry name" value="PROTEIN YHJJ"/>
    <property type="match status" value="1"/>
</dbReference>